<dbReference type="AlphaFoldDB" id="A0A438AH01"/>
<dbReference type="Pfam" id="PF11015">
    <property type="entry name" value="DUF2853"/>
    <property type="match status" value="1"/>
</dbReference>
<dbReference type="EMBL" id="RQXX01000003">
    <property type="protein sequence ID" value="RVV97990.1"/>
    <property type="molecule type" value="Genomic_DNA"/>
</dbReference>
<evidence type="ECO:0000313" key="2">
    <source>
        <dbReference type="Proteomes" id="UP000285908"/>
    </source>
</evidence>
<protein>
    <submittedName>
        <fullName evidence="1">DUF2853 family protein</fullName>
    </submittedName>
</protein>
<evidence type="ECO:0000313" key="1">
    <source>
        <dbReference type="EMBL" id="RVV97990.1"/>
    </source>
</evidence>
<proteinExistence type="predicted"/>
<name>A0A438AH01_9RHOB</name>
<accession>A0A438AH01</accession>
<gene>
    <name evidence="1" type="ORF">EKE94_11020</name>
</gene>
<organism evidence="1 2">
    <name type="scientific">Mesobaculum littorinae</name>
    <dbReference type="NCBI Taxonomy" id="2486419"/>
    <lineage>
        <taxon>Bacteria</taxon>
        <taxon>Pseudomonadati</taxon>
        <taxon>Pseudomonadota</taxon>
        <taxon>Alphaproteobacteria</taxon>
        <taxon>Rhodobacterales</taxon>
        <taxon>Roseobacteraceae</taxon>
        <taxon>Mesobaculum</taxon>
    </lineage>
</organism>
<dbReference type="SUPFAM" id="SSF158587">
    <property type="entry name" value="Jann4075-like"/>
    <property type="match status" value="1"/>
</dbReference>
<dbReference type="Gene3D" id="1.10.238.120">
    <property type="entry name" value="Jann4075-like"/>
    <property type="match status" value="1"/>
</dbReference>
<sequence>MTKRADLIALYAADLREKCGIEPDMGLLTQVTIACGPTIYSPDASLVAAEDPQERRRIRQNFLSRRLGLREGPELDEALDAAVETYGPAQPRKYRAVLYYLLTVQLGREAAFD</sequence>
<dbReference type="PROSITE" id="PS51257">
    <property type="entry name" value="PROKAR_LIPOPROTEIN"/>
    <property type="match status" value="1"/>
</dbReference>
<dbReference type="Proteomes" id="UP000285908">
    <property type="component" value="Unassembled WGS sequence"/>
</dbReference>
<dbReference type="InterPro" id="IPR021274">
    <property type="entry name" value="DUF2853"/>
</dbReference>
<reference evidence="1 2" key="1">
    <citation type="submission" date="2018-11" db="EMBL/GenBank/DDBJ databases">
        <title>Mesobaculum littorinae gen. nov., sp. nov., isolated from Littorina scabra that represents a novel genus of the order Rhodobacteraceae.</title>
        <authorList>
            <person name="Li F."/>
        </authorList>
    </citation>
    <scope>NUCLEOTIDE SEQUENCE [LARGE SCALE GENOMIC DNA]</scope>
    <source>
        <strain evidence="1 2">M0103</strain>
    </source>
</reference>
<comment type="caution">
    <text evidence="1">The sequence shown here is derived from an EMBL/GenBank/DDBJ whole genome shotgun (WGS) entry which is preliminary data.</text>
</comment>
<keyword evidence="2" id="KW-1185">Reference proteome</keyword>
<dbReference type="RefSeq" id="WP_127906655.1">
    <property type="nucleotide sequence ID" value="NZ_RQXX01000003.1"/>
</dbReference>
<dbReference type="OrthoDB" id="9812542at2"/>
<dbReference type="InterPro" id="IPR023154">
    <property type="entry name" value="Jann4075-like_sf"/>
</dbReference>